<dbReference type="Proteomes" id="UP000265520">
    <property type="component" value="Unassembled WGS sequence"/>
</dbReference>
<evidence type="ECO:0000313" key="1">
    <source>
        <dbReference type="EMBL" id="MCI75569.1"/>
    </source>
</evidence>
<dbReference type="AlphaFoldDB" id="A0A392UPJ5"/>
<evidence type="ECO:0000313" key="2">
    <source>
        <dbReference type="Proteomes" id="UP000265520"/>
    </source>
</evidence>
<keyword evidence="2" id="KW-1185">Reference proteome</keyword>
<organism evidence="1 2">
    <name type="scientific">Trifolium medium</name>
    <dbReference type="NCBI Taxonomy" id="97028"/>
    <lineage>
        <taxon>Eukaryota</taxon>
        <taxon>Viridiplantae</taxon>
        <taxon>Streptophyta</taxon>
        <taxon>Embryophyta</taxon>
        <taxon>Tracheophyta</taxon>
        <taxon>Spermatophyta</taxon>
        <taxon>Magnoliopsida</taxon>
        <taxon>eudicotyledons</taxon>
        <taxon>Gunneridae</taxon>
        <taxon>Pentapetalae</taxon>
        <taxon>rosids</taxon>
        <taxon>fabids</taxon>
        <taxon>Fabales</taxon>
        <taxon>Fabaceae</taxon>
        <taxon>Papilionoideae</taxon>
        <taxon>50 kb inversion clade</taxon>
        <taxon>NPAAA clade</taxon>
        <taxon>Hologalegina</taxon>
        <taxon>IRL clade</taxon>
        <taxon>Trifolieae</taxon>
        <taxon>Trifolium</taxon>
    </lineage>
</organism>
<dbReference type="PANTHER" id="PTHR11439">
    <property type="entry name" value="GAG-POL-RELATED RETROTRANSPOSON"/>
    <property type="match status" value="1"/>
</dbReference>
<protein>
    <recommendedName>
        <fullName evidence="3">Copia-type polyprotein</fullName>
    </recommendedName>
</protein>
<reference evidence="1 2" key="1">
    <citation type="journal article" date="2018" name="Front. Plant Sci.">
        <title>Red Clover (Trifolium pratense) and Zigzag Clover (T. medium) - A Picture of Genomic Similarities and Differences.</title>
        <authorList>
            <person name="Dluhosova J."/>
            <person name="Istvanek J."/>
            <person name="Nedelnik J."/>
            <person name="Repkova J."/>
        </authorList>
    </citation>
    <scope>NUCLEOTIDE SEQUENCE [LARGE SCALE GENOMIC DNA]</scope>
    <source>
        <strain evidence="2">cv. 10/8</strain>
        <tissue evidence="1">Leaf</tissue>
    </source>
</reference>
<proteinExistence type="predicted"/>
<dbReference type="EMBL" id="LXQA010885858">
    <property type="protein sequence ID" value="MCI75569.1"/>
    <property type="molecule type" value="Genomic_DNA"/>
</dbReference>
<dbReference type="CDD" id="cd09272">
    <property type="entry name" value="RNase_HI_RT_Ty1"/>
    <property type="match status" value="1"/>
</dbReference>
<comment type="caution">
    <text evidence="1">The sequence shown here is derived from an EMBL/GenBank/DDBJ whole genome shotgun (WGS) entry which is preliminary data.</text>
</comment>
<feature type="non-terminal residue" evidence="1">
    <location>
        <position position="65"/>
    </location>
</feature>
<name>A0A392UPJ5_9FABA</name>
<evidence type="ECO:0008006" key="3">
    <source>
        <dbReference type="Google" id="ProtNLM"/>
    </source>
</evidence>
<sequence>MSYGILYKRNTEENVTLVGWTNSDYAGDHDDRRSTSGYVFSMGTGVVSWSSKKQPIVTLSTTEAE</sequence>
<dbReference type="PANTHER" id="PTHR11439:SF483">
    <property type="entry name" value="PEPTIDE SYNTHASE GLIP-LIKE, PUTATIVE (AFU_ORTHOLOGUE AFUA_3G12920)-RELATED"/>
    <property type="match status" value="1"/>
</dbReference>
<accession>A0A392UPJ5</accession>